<name>A0AAV1F3F0_XYRNO</name>
<evidence type="ECO:0000313" key="3">
    <source>
        <dbReference type="Proteomes" id="UP001178508"/>
    </source>
</evidence>
<feature type="region of interest" description="Disordered" evidence="1">
    <location>
        <begin position="1"/>
        <end position="83"/>
    </location>
</feature>
<organism evidence="2 3">
    <name type="scientific">Xyrichtys novacula</name>
    <name type="common">Pearly razorfish</name>
    <name type="synonym">Hemipteronotus novacula</name>
    <dbReference type="NCBI Taxonomy" id="13765"/>
    <lineage>
        <taxon>Eukaryota</taxon>
        <taxon>Metazoa</taxon>
        <taxon>Chordata</taxon>
        <taxon>Craniata</taxon>
        <taxon>Vertebrata</taxon>
        <taxon>Euteleostomi</taxon>
        <taxon>Actinopterygii</taxon>
        <taxon>Neopterygii</taxon>
        <taxon>Teleostei</taxon>
        <taxon>Neoteleostei</taxon>
        <taxon>Acanthomorphata</taxon>
        <taxon>Eupercaria</taxon>
        <taxon>Labriformes</taxon>
        <taxon>Labridae</taxon>
        <taxon>Xyrichtys</taxon>
    </lineage>
</organism>
<keyword evidence="3" id="KW-1185">Reference proteome</keyword>
<sequence>MGSPAAEALASSNAVDRPALGPGPANSRLPLDARVKRSEPHQWARGPATKKTRTSSTASRRKTVAGSGLSPLRWIRPQSCVPK</sequence>
<gene>
    <name evidence="2" type="ORF">XNOV1_A029924</name>
</gene>
<evidence type="ECO:0000256" key="1">
    <source>
        <dbReference type="SAM" id="MobiDB-lite"/>
    </source>
</evidence>
<feature type="compositionally biased region" description="Basic residues" evidence="1">
    <location>
        <begin position="48"/>
        <end position="63"/>
    </location>
</feature>
<dbReference type="Proteomes" id="UP001178508">
    <property type="component" value="Chromosome 4"/>
</dbReference>
<reference evidence="2" key="1">
    <citation type="submission" date="2023-08" db="EMBL/GenBank/DDBJ databases">
        <authorList>
            <person name="Alioto T."/>
            <person name="Alioto T."/>
            <person name="Gomez Garrido J."/>
        </authorList>
    </citation>
    <scope>NUCLEOTIDE SEQUENCE</scope>
</reference>
<evidence type="ECO:0000313" key="2">
    <source>
        <dbReference type="EMBL" id="CAJ1055563.1"/>
    </source>
</evidence>
<accession>A0AAV1F3F0</accession>
<dbReference type="EMBL" id="OY660867">
    <property type="protein sequence ID" value="CAJ1055563.1"/>
    <property type="molecule type" value="Genomic_DNA"/>
</dbReference>
<protein>
    <submittedName>
        <fullName evidence="2">Uncharacterized protein</fullName>
    </submittedName>
</protein>
<proteinExistence type="predicted"/>
<feature type="compositionally biased region" description="Basic and acidic residues" evidence="1">
    <location>
        <begin position="31"/>
        <end position="42"/>
    </location>
</feature>
<dbReference type="AlphaFoldDB" id="A0AAV1F3F0"/>